<dbReference type="AlphaFoldDB" id="A0A927GDV0"/>
<accession>A0A927GDV0</accession>
<name>A0A927GDV0_9BACT</name>
<proteinExistence type="predicted"/>
<keyword evidence="2" id="KW-1185">Reference proteome</keyword>
<dbReference type="RefSeq" id="WP_191039579.1">
    <property type="nucleotide sequence ID" value="NZ_JACXAA010000004.1"/>
</dbReference>
<evidence type="ECO:0000313" key="2">
    <source>
        <dbReference type="Proteomes" id="UP000653797"/>
    </source>
</evidence>
<gene>
    <name evidence="1" type="ORF">IC230_13620</name>
</gene>
<comment type="caution">
    <text evidence="1">The sequence shown here is derived from an EMBL/GenBank/DDBJ whole genome shotgun (WGS) entry which is preliminary data.</text>
</comment>
<reference evidence="1" key="1">
    <citation type="submission" date="2020-09" db="EMBL/GenBank/DDBJ databases">
        <authorList>
            <person name="Kim M.K."/>
        </authorList>
    </citation>
    <scope>NUCLEOTIDE SEQUENCE</scope>
    <source>
        <strain evidence="1">BT704</strain>
    </source>
</reference>
<protein>
    <submittedName>
        <fullName evidence="1">Uncharacterized protein</fullName>
    </submittedName>
</protein>
<sequence>MNQTTDELAALRRIIRVIERFRQLVPNSTLAGTEAKEAYPKQHLSGQDWKFWKQLQIDPEELLANKQASVVDQTLSGQQFSRLIGQYRRAGFEVY</sequence>
<evidence type="ECO:0000313" key="1">
    <source>
        <dbReference type="EMBL" id="MBD2753940.1"/>
    </source>
</evidence>
<dbReference type="Proteomes" id="UP000653797">
    <property type="component" value="Unassembled WGS sequence"/>
</dbReference>
<dbReference type="EMBL" id="JACXAA010000004">
    <property type="protein sequence ID" value="MBD2753940.1"/>
    <property type="molecule type" value="Genomic_DNA"/>
</dbReference>
<organism evidence="1 2">
    <name type="scientific">Spirosoma validum</name>
    <dbReference type="NCBI Taxonomy" id="2771355"/>
    <lineage>
        <taxon>Bacteria</taxon>
        <taxon>Pseudomonadati</taxon>
        <taxon>Bacteroidota</taxon>
        <taxon>Cytophagia</taxon>
        <taxon>Cytophagales</taxon>
        <taxon>Cytophagaceae</taxon>
        <taxon>Spirosoma</taxon>
    </lineage>
</organism>